<evidence type="ECO:0000313" key="1">
    <source>
        <dbReference type="EMBL" id="KAJ3541715.1"/>
    </source>
</evidence>
<proteinExistence type="predicted"/>
<sequence length="699" mass="77408">MAPPRQSQSHSARRSAQRRAESPVPNNIQRQPLSTQELQDLTAAMQREYGWDSEPRPFQIAGVKAQLEGNDLIIQAATGAGKTAVVAGPHLSPRAKGKISIMVVPLLALQSEMVQTFETEFKLKAVAINSTHGIFTPGLVQSREFVKRVLRKRRFSHNVLSMVIDEAHCVSHWGANFRKKYNSLGAVRAFLPPRTPVVAVTATLTARVRRDLCSKLHFPRTLGQDSFYNCGNDRKNVSIVVRAIEHAQNTYTDLDFLIPRALTSAAKIPKSYVYVDDIKTGGEIIDYLTNLIRKHSPAVADEIPVRPYNAMLSDEYREAAMREFKEGKIRILVCTDAAGMGCNVPDIDIVVQWRLPKSLSQFVQRAGRAARRRGHKGLAVLLVERSAYSIDLEKLAQEATVRTSKGSEKTKRKPGARTRATRNTAGVKAPKGYAEAHGLKRGGTALLDTLPDTVPHTPLDVEAEDEGLLAFVQTMQCRRNVWNSVFESRAQDDRPVACCDVCSPTLFDRTRAGPKARTSQQGRPRKLARGIPDAAAEERLNEWREEVFERDHPLAQFDAEALLPDELVETIVSLPPDVIASPAICNLLRADWLFWDEYGDDLVHFIRGLNIKYIPISKPVNTPAAGTMQPGESPAETVSLDRKRTADSSVREESSKRSRVSMSANQLVNPPPQIAAPPYYPLPQHPTNLSPSYPGSPGT</sequence>
<dbReference type="Proteomes" id="UP001148662">
    <property type="component" value="Unassembled WGS sequence"/>
</dbReference>
<keyword evidence="2" id="KW-1185">Reference proteome</keyword>
<accession>A0ACC1SKG7</accession>
<protein>
    <submittedName>
        <fullName evidence="1">Uncharacterized protein</fullName>
    </submittedName>
</protein>
<name>A0ACC1SKG7_9APHY</name>
<dbReference type="EMBL" id="JANHOG010001190">
    <property type="protein sequence ID" value="KAJ3541715.1"/>
    <property type="molecule type" value="Genomic_DNA"/>
</dbReference>
<evidence type="ECO:0000313" key="2">
    <source>
        <dbReference type="Proteomes" id="UP001148662"/>
    </source>
</evidence>
<reference evidence="1" key="1">
    <citation type="submission" date="2022-07" db="EMBL/GenBank/DDBJ databases">
        <title>Genome Sequence of Phlebia brevispora.</title>
        <authorList>
            <person name="Buettner E."/>
        </authorList>
    </citation>
    <scope>NUCLEOTIDE SEQUENCE</scope>
    <source>
        <strain evidence="1">MPL23</strain>
    </source>
</reference>
<gene>
    <name evidence="1" type="ORF">NM688_g6047</name>
</gene>
<comment type="caution">
    <text evidence="1">The sequence shown here is derived from an EMBL/GenBank/DDBJ whole genome shotgun (WGS) entry which is preliminary data.</text>
</comment>
<organism evidence="1 2">
    <name type="scientific">Phlebia brevispora</name>
    <dbReference type="NCBI Taxonomy" id="194682"/>
    <lineage>
        <taxon>Eukaryota</taxon>
        <taxon>Fungi</taxon>
        <taxon>Dikarya</taxon>
        <taxon>Basidiomycota</taxon>
        <taxon>Agaricomycotina</taxon>
        <taxon>Agaricomycetes</taxon>
        <taxon>Polyporales</taxon>
        <taxon>Meruliaceae</taxon>
        <taxon>Phlebia</taxon>
    </lineage>
</organism>